<dbReference type="InterPro" id="IPR006153">
    <property type="entry name" value="Cation/H_exchanger_TM"/>
</dbReference>
<feature type="transmembrane region" description="Helical" evidence="8">
    <location>
        <begin position="538"/>
        <end position="560"/>
    </location>
</feature>
<dbReference type="STRING" id="1184151.AW736_00340"/>
<dbReference type="RefSeq" id="WP_068768329.1">
    <property type="nucleotide sequence ID" value="NZ_CP109796.1"/>
</dbReference>
<dbReference type="EMBL" id="LRRQ01000044">
    <property type="protein sequence ID" value="OAM90940.1"/>
    <property type="molecule type" value="Genomic_DNA"/>
</dbReference>
<feature type="transmembrane region" description="Helical" evidence="8">
    <location>
        <begin position="60"/>
        <end position="77"/>
    </location>
</feature>
<comment type="subcellular location">
    <subcellularLocation>
        <location evidence="1">Membrane</location>
        <topology evidence="1">Multi-pass membrane protein</topology>
    </subcellularLocation>
</comment>
<feature type="domain" description="RCK C-terminal" evidence="9">
    <location>
        <begin position="682"/>
        <end position="766"/>
    </location>
</feature>
<evidence type="ECO:0000256" key="7">
    <source>
        <dbReference type="ARBA" id="ARBA00023136"/>
    </source>
</evidence>
<evidence type="ECO:0000256" key="3">
    <source>
        <dbReference type="ARBA" id="ARBA00022448"/>
    </source>
</evidence>
<dbReference type="InterPro" id="IPR038770">
    <property type="entry name" value="Na+/solute_symporter_sf"/>
</dbReference>
<sequence length="783" mass="84357">MDSEGITLIKDLGTLLVAAGVAGIICKRLGLSVIVGYLIAGIVIGPHSPPFSLIAEEERIKALSEVGLVFVMFAIGLELSISRLAKMGLATLGATALGAFFMLNFTLLLGYALEWTTMQSLFVAAMFMVSSSAVISKIMSELKLNHDRTAQMALAITIVEDVVAVLMITALGAQTHASSGNGLGVVLAMLGAFVALLLVAGLLLMPRLLRRLEAKGDPELQTIMVVGLLLVLAFFTVKAGYSLTLGAFLFGAVVAEIKQKIAVEKNFAGIRYMFSSVFFVSIGMIIDMKMLESVWLQVLLLGSFSLLVRPIACGFALMLVGVPPRQARRGGLLLTPLGEFTFIIAQAGITAAILPVEFYPLAVGLSILTVLATPILNRYAEPILRFVDWIEPKPVKRAINAYHGWLQQIQSRPSPTPAWRYLRGPLSRVAIEMLFISGMLIFSGRILGVLEESVVGTWLSKQALDYVFWSLLAAVVLIPTVAVWRNISAMALILSEHLGGAGSRVPARVIQTALRAIALIGLAYWFYAILPIQSLPGWGWGIMAAGTLFVIVFFSNKLIYWHSTWESSLQEVLAEDSRELSQVRAEARAAMGQNLETWQLELEECIVPDGAHYAGKSLTELAIPARFGCSILEIERNERVVAMTGASVRLYLGDKLLLIGREAQLAAAIGFLSAGGAPAANPADDEDEFGGAVLETFTMPAQSPRTGQTLAELQVARKTGVRIAGIQRGDERIINPSSTETLQPGDGLLLVGSLVELRVFRQWAVGESGKSEEAEPDPEPQAV</sequence>
<dbReference type="Pfam" id="PF02080">
    <property type="entry name" value="TrkA_C"/>
    <property type="match status" value="2"/>
</dbReference>
<dbReference type="SUPFAM" id="SSF116726">
    <property type="entry name" value="TrkA C-terminal domain-like"/>
    <property type="match status" value="2"/>
</dbReference>
<feature type="transmembrane region" description="Helical" evidence="8">
    <location>
        <begin position="332"/>
        <end position="352"/>
    </location>
</feature>
<dbReference type="InterPro" id="IPR006037">
    <property type="entry name" value="RCK_C"/>
</dbReference>
<feature type="domain" description="RCK C-terminal" evidence="9">
    <location>
        <begin position="590"/>
        <end position="674"/>
    </location>
</feature>
<keyword evidence="6 8" id="KW-1133">Transmembrane helix</keyword>
<feature type="transmembrane region" description="Helical" evidence="8">
    <location>
        <begin position="429"/>
        <end position="446"/>
    </location>
</feature>
<keyword evidence="4" id="KW-0630">Potassium</keyword>
<protein>
    <submittedName>
        <fullName evidence="10">Sodium:proton exchanger</fullName>
    </submittedName>
</protein>
<dbReference type="GO" id="GO:0015297">
    <property type="term" value="F:antiporter activity"/>
    <property type="evidence" value="ECO:0007669"/>
    <property type="project" value="InterPro"/>
</dbReference>
<evidence type="ECO:0000256" key="2">
    <source>
        <dbReference type="ARBA" id="ARBA00005551"/>
    </source>
</evidence>
<evidence type="ECO:0000256" key="8">
    <source>
        <dbReference type="SAM" id="Phobius"/>
    </source>
</evidence>
<keyword evidence="7 8" id="KW-0472">Membrane</keyword>
<evidence type="ECO:0000313" key="10">
    <source>
        <dbReference type="EMBL" id="OAM90940.1"/>
    </source>
</evidence>
<dbReference type="PANTHER" id="PTHR42751:SF3">
    <property type="entry name" value="SODIUM_GLUTAMATE SYMPORTER"/>
    <property type="match status" value="1"/>
</dbReference>
<organism evidence="10 11">
    <name type="scientific">Termitidicoccus mucosus</name>
    <dbReference type="NCBI Taxonomy" id="1184151"/>
    <lineage>
        <taxon>Bacteria</taxon>
        <taxon>Pseudomonadati</taxon>
        <taxon>Verrucomicrobiota</taxon>
        <taxon>Opitutia</taxon>
        <taxon>Opitutales</taxon>
        <taxon>Opitutaceae</taxon>
        <taxon>Termitidicoccus</taxon>
    </lineage>
</organism>
<dbReference type="GO" id="GO:0016020">
    <property type="term" value="C:membrane"/>
    <property type="evidence" value="ECO:0007669"/>
    <property type="project" value="UniProtKB-SubCell"/>
</dbReference>
<dbReference type="GO" id="GO:0008324">
    <property type="term" value="F:monoatomic cation transmembrane transporter activity"/>
    <property type="evidence" value="ECO:0007669"/>
    <property type="project" value="InterPro"/>
</dbReference>
<comment type="caution">
    <text evidence="10">The sequence shown here is derived from an EMBL/GenBank/DDBJ whole genome shotgun (WGS) entry which is preliminary data.</text>
</comment>
<evidence type="ECO:0000256" key="5">
    <source>
        <dbReference type="ARBA" id="ARBA00022692"/>
    </source>
</evidence>
<dbReference type="Proteomes" id="UP000078486">
    <property type="component" value="Unassembled WGS sequence"/>
</dbReference>
<evidence type="ECO:0000256" key="4">
    <source>
        <dbReference type="ARBA" id="ARBA00022538"/>
    </source>
</evidence>
<keyword evidence="5 8" id="KW-0812">Transmembrane</keyword>
<keyword evidence="4" id="KW-0633">Potassium transport</keyword>
<dbReference type="OrthoDB" id="9781411at2"/>
<dbReference type="PROSITE" id="PS51202">
    <property type="entry name" value="RCK_C"/>
    <property type="match status" value="2"/>
</dbReference>
<dbReference type="InterPro" id="IPR036721">
    <property type="entry name" value="RCK_C_sf"/>
</dbReference>
<feature type="transmembrane region" description="Helical" evidence="8">
    <location>
        <begin position="89"/>
        <end position="113"/>
    </location>
</feature>
<evidence type="ECO:0000313" key="11">
    <source>
        <dbReference type="Proteomes" id="UP000078486"/>
    </source>
</evidence>
<feature type="transmembrane region" description="Helical" evidence="8">
    <location>
        <begin position="466"/>
        <end position="484"/>
    </location>
</feature>
<gene>
    <name evidence="10" type="ORF">AW736_00340</name>
</gene>
<feature type="transmembrane region" description="Helical" evidence="8">
    <location>
        <begin position="185"/>
        <end position="206"/>
    </location>
</feature>
<feature type="transmembrane region" description="Helical" evidence="8">
    <location>
        <begin position="358"/>
        <end position="376"/>
    </location>
</feature>
<evidence type="ECO:0000259" key="9">
    <source>
        <dbReference type="PROSITE" id="PS51202"/>
    </source>
</evidence>
<feature type="transmembrane region" description="Helical" evidence="8">
    <location>
        <begin position="241"/>
        <end position="257"/>
    </location>
</feature>
<feature type="transmembrane region" description="Helical" evidence="8">
    <location>
        <begin position="269"/>
        <end position="286"/>
    </location>
</feature>
<comment type="similarity">
    <text evidence="2">Belongs to the monovalent cation:proton antiporter 2 (CPA2) transporter (TC 2.A.37) family.</text>
</comment>
<accession>A0A178IM47</accession>
<feature type="transmembrane region" description="Helical" evidence="8">
    <location>
        <begin position="152"/>
        <end position="173"/>
    </location>
</feature>
<dbReference type="Gene3D" id="1.20.1530.20">
    <property type="match status" value="1"/>
</dbReference>
<proteinExistence type="inferred from homology"/>
<reference evidence="10 11" key="1">
    <citation type="submission" date="2016-01" db="EMBL/GenBank/DDBJ databases">
        <title>High potential of lignocellulose degradation of a new Verrucomicrobia species.</title>
        <authorList>
            <person name="Wang Y."/>
            <person name="Shi Y."/>
            <person name="Qiu Z."/>
            <person name="Liu S."/>
            <person name="Yang H."/>
        </authorList>
    </citation>
    <scope>NUCLEOTIDE SEQUENCE [LARGE SCALE GENOMIC DNA]</scope>
    <source>
        <strain evidence="10 11">TSB47</strain>
    </source>
</reference>
<keyword evidence="4" id="KW-0406">Ion transport</keyword>
<feature type="transmembrane region" description="Helical" evidence="8">
    <location>
        <begin position="298"/>
        <end position="320"/>
    </location>
</feature>
<dbReference type="PANTHER" id="PTHR42751">
    <property type="entry name" value="SODIUM/HYDROGEN EXCHANGER FAMILY/TRKA DOMAIN PROTEIN"/>
    <property type="match status" value="1"/>
</dbReference>
<evidence type="ECO:0000256" key="1">
    <source>
        <dbReference type="ARBA" id="ARBA00004141"/>
    </source>
</evidence>
<feature type="transmembrane region" description="Helical" evidence="8">
    <location>
        <begin position="513"/>
        <end position="532"/>
    </location>
</feature>
<dbReference type="Gene3D" id="3.30.70.1450">
    <property type="entry name" value="Regulator of K+ conductance, C-terminal domain"/>
    <property type="match status" value="2"/>
</dbReference>
<dbReference type="AlphaFoldDB" id="A0A178IM47"/>
<dbReference type="Pfam" id="PF00999">
    <property type="entry name" value="Na_H_Exchanger"/>
    <property type="match status" value="1"/>
</dbReference>
<keyword evidence="3" id="KW-0813">Transport</keyword>
<dbReference type="GO" id="GO:0006813">
    <property type="term" value="P:potassium ion transport"/>
    <property type="evidence" value="ECO:0007669"/>
    <property type="project" value="UniProtKB-KW"/>
</dbReference>
<keyword evidence="11" id="KW-1185">Reference proteome</keyword>
<evidence type="ECO:0000256" key="6">
    <source>
        <dbReference type="ARBA" id="ARBA00022989"/>
    </source>
</evidence>
<name>A0A178IM47_9BACT</name>
<dbReference type="GO" id="GO:1902600">
    <property type="term" value="P:proton transmembrane transport"/>
    <property type="evidence" value="ECO:0007669"/>
    <property type="project" value="InterPro"/>
</dbReference>
<feature type="transmembrane region" description="Helical" evidence="8">
    <location>
        <begin position="119"/>
        <end position="140"/>
    </location>
</feature>